<sequence>MGNDPEITLDYIRKNEMKSYFYAALFAGIVMVGVSGVARPGHAATNNVVTDVFSDSVTVFGPDHKPMGKMPASALLHHPVVGEDPATGLLRIRTDSGIVMVKPGKVGTSAKVELPAEGDCRLLRPASASREDSSTSGLASGCN</sequence>
<keyword evidence="1" id="KW-1133">Transmembrane helix</keyword>
<organism evidence="2 3">
    <name type="scientific">Komagataeibacter melaceti</name>
    <dbReference type="NCBI Taxonomy" id="2766577"/>
    <lineage>
        <taxon>Bacteria</taxon>
        <taxon>Pseudomonadati</taxon>
        <taxon>Pseudomonadota</taxon>
        <taxon>Alphaproteobacteria</taxon>
        <taxon>Acetobacterales</taxon>
        <taxon>Acetobacteraceae</taxon>
        <taxon>Komagataeibacter</taxon>
    </lineage>
</organism>
<name>A0A371YZ78_9PROT</name>
<keyword evidence="1" id="KW-0472">Membrane</keyword>
<reference evidence="2 3" key="1">
    <citation type="submission" date="2018-08" db="EMBL/GenBank/DDBJ databases">
        <title>Komagataeibacter sp. AV 382.</title>
        <authorList>
            <person name="Skraban J."/>
            <person name="Trcek J."/>
        </authorList>
    </citation>
    <scope>NUCLEOTIDE SEQUENCE [LARGE SCALE GENOMIC DNA]</scope>
    <source>
        <strain evidence="2 3">AV 382</strain>
    </source>
</reference>
<evidence type="ECO:0000313" key="3">
    <source>
        <dbReference type="Proteomes" id="UP000262371"/>
    </source>
</evidence>
<dbReference type="EMBL" id="QUWV01000089">
    <property type="protein sequence ID" value="RFD19545.1"/>
    <property type="molecule type" value="Genomic_DNA"/>
</dbReference>
<evidence type="ECO:0000256" key="1">
    <source>
        <dbReference type="SAM" id="Phobius"/>
    </source>
</evidence>
<dbReference type="Proteomes" id="UP000262371">
    <property type="component" value="Unassembled WGS sequence"/>
</dbReference>
<feature type="transmembrane region" description="Helical" evidence="1">
    <location>
        <begin position="20"/>
        <end position="38"/>
    </location>
</feature>
<keyword evidence="3" id="KW-1185">Reference proteome</keyword>
<keyword evidence="1" id="KW-0812">Transmembrane</keyword>
<gene>
    <name evidence="2" type="ORF">DY926_10780</name>
</gene>
<evidence type="ECO:0000313" key="2">
    <source>
        <dbReference type="EMBL" id="RFD19545.1"/>
    </source>
</evidence>
<comment type="caution">
    <text evidence="2">The sequence shown here is derived from an EMBL/GenBank/DDBJ whole genome shotgun (WGS) entry which is preliminary data.</text>
</comment>
<dbReference type="AlphaFoldDB" id="A0A371YZ78"/>
<accession>A0A371YZ78</accession>
<protein>
    <submittedName>
        <fullName evidence="2">Uncharacterized protein</fullName>
    </submittedName>
</protein>
<proteinExistence type="predicted"/>